<evidence type="ECO:0000313" key="3">
    <source>
        <dbReference type="Proteomes" id="UP000199048"/>
    </source>
</evidence>
<gene>
    <name evidence="2" type="ORF">SAMN05192568_10639</name>
</gene>
<keyword evidence="1" id="KW-0812">Transmembrane</keyword>
<keyword evidence="3" id="KW-1185">Reference proteome</keyword>
<evidence type="ECO:0000256" key="1">
    <source>
        <dbReference type="SAM" id="Phobius"/>
    </source>
</evidence>
<proteinExistence type="predicted"/>
<keyword evidence="1" id="KW-1133">Transmembrane helix</keyword>
<accession>A0A1I4U4D2</accession>
<reference evidence="3" key="1">
    <citation type="submission" date="2016-10" db="EMBL/GenBank/DDBJ databases">
        <authorList>
            <person name="Varghese N."/>
            <person name="Submissions S."/>
        </authorList>
    </citation>
    <scope>NUCLEOTIDE SEQUENCE [LARGE SCALE GENOMIC DNA]</scope>
    <source>
        <strain evidence="3">BL36</strain>
    </source>
</reference>
<dbReference type="OrthoDB" id="9875005at2"/>
<name>A0A1I4U4D2_9HYPH</name>
<dbReference type="AlphaFoldDB" id="A0A1I4U4D2"/>
<protein>
    <submittedName>
        <fullName evidence="2">Uncharacterized protein</fullName>
    </submittedName>
</protein>
<dbReference type="EMBL" id="FOTK01000063">
    <property type="protein sequence ID" value="SFM83862.1"/>
    <property type="molecule type" value="Genomic_DNA"/>
</dbReference>
<organism evidence="2 3">
    <name type="scientific">Methylobacterium pseudosasicola</name>
    <dbReference type="NCBI Taxonomy" id="582667"/>
    <lineage>
        <taxon>Bacteria</taxon>
        <taxon>Pseudomonadati</taxon>
        <taxon>Pseudomonadota</taxon>
        <taxon>Alphaproteobacteria</taxon>
        <taxon>Hyphomicrobiales</taxon>
        <taxon>Methylobacteriaceae</taxon>
        <taxon>Methylobacterium</taxon>
    </lineage>
</organism>
<feature type="transmembrane region" description="Helical" evidence="1">
    <location>
        <begin position="57"/>
        <end position="79"/>
    </location>
</feature>
<evidence type="ECO:0000313" key="2">
    <source>
        <dbReference type="EMBL" id="SFM83862.1"/>
    </source>
</evidence>
<dbReference type="RefSeq" id="WP_092046579.1">
    <property type="nucleotide sequence ID" value="NZ_FOTK01000063.1"/>
</dbReference>
<dbReference type="Proteomes" id="UP000199048">
    <property type="component" value="Unassembled WGS sequence"/>
</dbReference>
<sequence>MRKLYSPLLALSGAIATGAVWTVGQTGPQETNAHLCEFVGRYLPDTPPDCGALDLTVRVAGWLFVASLFVAIAKIAWIATGWRRGRRTKGAEAASVLEIHFDPANPARRFWSLEAPRDREGTRHPGVVHEYRVDIHNPTMRTIRNVSVTVEHAGDMGSRPTDAFLDKTWAQVFDLKPGCAELATILRWPHPKIQPGMLAGPSALCYGPIVVIASGDDIPPTCRIFWFDYQREPMIFDKLEPGEELRAIDRPTPV</sequence>
<keyword evidence="1" id="KW-0472">Membrane</keyword>